<dbReference type="Gene3D" id="2.60.120.260">
    <property type="entry name" value="Galactose-binding domain-like"/>
    <property type="match status" value="1"/>
</dbReference>
<dbReference type="Gene3D" id="3.30.750.44">
    <property type="match status" value="1"/>
</dbReference>
<feature type="signal peptide" evidence="1">
    <location>
        <begin position="1"/>
        <end position="19"/>
    </location>
</feature>
<dbReference type="GO" id="GO:0004175">
    <property type="term" value="F:endopeptidase activity"/>
    <property type="evidence" value="ECO:0007669"/>
    <property type="project" value="TreeGrafter"/>
</dbReference>
<dbReference type="Pfam" id="PF03572">
    <property type="entry name" value="Peptidase_S41"/>
    <property type="match status" value="1"/>
</dbReference>
<dbReference type="PANTHER" id="PTHR32060:SF22">
    <property type="entry name" value="CARBOXYL-TERMINAL-PROCESSING PEPTIDASE 3, CHLOROPLASTIC"/>
    <property type="match status" value="1"/>
</dbReference>
<keyword evidence="4" id="KW-1185">Reference proteome</keyword>
<dbReference type="InterPro" id="IPR029045">
    <property type="entry name" value="ClpP/crotonase-like_dom_sf"/>
</dbReference>
<protein>
    <submittedName>
        <fullName evidence="3">Peptidase family S41</fullName>
    </submittedName>
</protein>
<dbReference type="STRING" id="641691.SAMN05421636_102455"/>
<accession>A0A1G6Z1K9</accession>
<dbReference type="OrthoDB" id="5379939at2"/>
<reference evidence="3 4" key="1">
    <citation type="submission" date="2016-10" db="EMBL/GenBank/DDBJ databases">
        <authorList>
            <person name="de Groot N.N."/>
        </authorList>
    </citation>
    <scope>NUCLEOTIDE SEQUENCE [LARGE SCALE GENOMIC DNA]</scope>
    <source>
        <strain evidence="3 4">DSM 23421</strain>
    </source>
</reference>
<dbReference type="SUPFAM" id="SSF52096">
    <property type="entry name" value="ClpP/crotonase"/>
    <property type="match status" value="1"/>
</dbReference>
<name>A0A1G6Z1K9_9FLAO</name>
<dbReference type="RefSeq" id="WP_091866409.1">
    <property type="nucleotide sequence ID" value="NZ_FNAO01000002.1"/>
</dbReference>
<dbReference type="Gene3D" id="3.90.226.10">
    <property type="entry name" value="2-enoyl-CoA Hydratase, Chain A, domain 1"/>
    <property type="match status" value="1"/>
</dbReference>
<dbReference type="GO" id="GO:0008236">
    <property type="term" value="F:serine-type peptidase activity"/>
    <property type="evidence" value="ECO:0007669"/>
    <property type="project" value="InterPro"/>
</dbReference>
<dbReference type="AlphaFoldDB" id="A0A1G6Z1K9"/>
<evidence type="ECO:0000313" key="4">
    <source>
        <dbReference type="Proteomes" id="UP000199109"/>
    </source>
</evidence>
<feature type="domain" description="Tail specific protease" evidence="2">
    <location>
        <begin position="528"/>
        <end position="729"/>
    </location>
</feature>
<evidence type="ECO:0000313" key="3">
    <source>
        <dbReference type="EMBL" id="SDD96488.1"/>
    </source>
</evidence>
<dbReference type="GO" id="GO:0006508">
    <property type="term" value="P:proteolysis"/>
    <property type="evidence" value="ECO:0007669"/>
    <property type="project" value="InterPro"/>
</dbReference>
<keyword evidence="1" id="KW-0732">Signal</keyword>
<evidence type="ECO:0000259" key="2">
    <source>
        <dbReference type="SMART" id="SM00245"/>
    </source>
</evidence>
<dbReference type="Proteomes" id="UP000199109">
    <property type="component" value="Unassembled WGS sequence"/>
</dbReference>
<dbReference type="SMART" id="SM00245">
    <property type="entry name" value="TSPc"/>
    <property type="match status" value="1"/>
</dbReference>
<organism evidence="3 4">
    <name type="scientific">Pricia antarctica</name>
    <dbReference type="NCBI Taxonomy" id="641691"/>
    <lineage>
        <taxon>Bacteria</taxon>
        <taxon>Pseudomonadati</taxon>
        <taxon>Bacteroidota</taxon>
        <taxon>Flavobacteriia</taxon>
        <taxon>Flavobacteriales</taxon>
        <taxon>Flavobacteriaceae</taxon>
        <taxon>Pricia</taxon>
    </lineage>
</organism>
<dbReference type="PANTHER" id="PTHR32060">
    <property type="entry name" value="TAIL-SPECIFIC PROTEASE"/>
    <property type="match status" value="1"/>
</dbReference>
<dbReference type="EMBL" id="FNAO01000002">
    <property type="protein sequence ID" value="SDD96488.1"/>
    <property type="molecule type" value="Genomic_DNA"/>
</dbReference>
<dbReference type="InterPro" id="IPR005151">
    <property type="entry name" value="Tail-specific_protease"/>
</dbReference>
<evidence type="ECO:0000256" key="1">
    <source>
        <dbReference type="SAM" id="SignalP"/>
    </source>
</evidence>
<sequence>MKNAFLLFILVVSSSIVNAQDEEKIAHLKAFAKTYGYVKYFHPSDEAANLDWNAFAIYGAAQIEKCNSEKEVLLTLKELFGPIAPSADFQMGTTPSKYDSSKITPKDAKDYKLTYWQHKGVSRGMAVQGRPYLSVRINRTSTTDNSSPFGNVMTSIDAAEYKGKDIKYSGSVKLCDGSEGTGHLWFRVDNSDGSKGFFDNLGNSPITKNEWMDYEIQGNVDSLATSLVFGCFLKGKGKLLLDDVHLSYKDGGEWIDIPIENSDFESEALDDKHGQWRTRGYGYSFGSVLEDTHEGEKSAVIDYVGATMEEKGNPIFDFEPKFGELIEKNLGGTIFCQIPLVLYADDEHTYPQSKKADLTFLEKQLESAPSDPAQLAFRLGNVINTFNVFQHFYPYFDVVDVDWDAAFEKALSRCFTDKTAKDHLITLQKFTAELKDGHVSVSGMDSETFAPPITWEWIEDKLIITHIFDEKKGLKVGDEVTRIDNQSAADYFKEIESRISAGTQGWLAYRAKDASLFGAKDSKLVITSKGKNRELIRDKDFYREVRSLIPKRDSYKAINDYVFYLNLDAVSMDAINELMPELVNYKSIICDMRGYPNSNHEFISHLLKSNDTTEAWMQVPKIVYPDREKIVGFEGFEWKMRAKKPYLGDKQIIFITDGRAISYAESFMGYIEGYDLATIIGQPTAGTNGNVNSFELSGGYAIRWTGMKVVKHDGSQQHAVGILPDIYIEKTIDGVISGKDEFLEKAIELTEKN</sequence>
<gene>
    <name evidence="3" type="ORF">SAMN05421636_102455</name>
</gene>
<feature type="chain" id="PRO_5011643445" evidence="1">
    <location>
        <begin position="20"/>
        <end position="753"/>
    </location>
</feature>
<proteinExistence type="predicted"/>